<dbReference type="Proteomes" id="UP000014523">
    <property type="component" value="Unassembled WGS sequence"/>
</dbReference>
<evidence type="ECO:0000313" key="1">
    <source>
        <dbReference type="EMBL" id="EPF73221.1"/>
    </source>
</evidence>
<sequence length="261" mass="29846">MIILSLFVVSKSYAVNPDQEYMMFLKKYEQLSNAVDPEGLDMYADDAKIHSKQISSDGIERTTSMSGKKLKELVNENIDVLKNIAYQTNFSNVKIIRNANSAKISATKYNNKDCYSDKDYYMVVTRKPDNKLYITEEYFIEAPKNLCEKGIKDDLALQLTLGANIMNKKLPMKLDRETSLENVIAKDKELTFVYRLIHFTADDLSSNWIETNAVPNIIKGVCADSKMKELLEKGAQVKLQYYYSDNTEATQIKMNKQDCSV</sequence>
<protein>
    <submittedName>
        <fullName evidence="1">Uncharacterized protein</fullName>
    </submittedName>
</protein>
<dbReference type="RefSeq" id="WP_016660584.1">
    <property type="nucleotide sequence ID" value="NZ_ASQH01000005.1"/>
</dbReference>
<proteinExistence type="predicted"/>
<accession>A0A829HC46</accession>
<dbReference type="Gene3D" id="3.30.300.250">
    <property type="match status" value="1"/>
</dbReference>
<organism evidence="1 2">
    <name type="scientific">Acinetobacter gyllenbergii CIP 110306 = MTCC 11365</name>
    <dbReference type="NCBI Taxonomy" id="1217657"/>
    <lineage>
        <taxon>Bacteria</taxon>
        <taxon>Pseudomonadati</taxon>
        <taxon>Pseudomonadota</taxon>
        <taxon>Gammaproteobacteria</taxon>
        <taxon>Moraxellales</taxon>
        <taxon>Moraxellaceae</taxon>
        <taxon>Acinetobacter</taxon>
    </lineage>
</organism>
<comment type="caution">
    <text evidence="1">The sequence shown here is derived from an EMBL/GenBank/DDBJ whole genome shotgun (WGS) entry which is preliminary data.</text>
</comment>
<evidence type="ECO:0000313" key="2">
    <source>
        <dbReference type="Proteomes" id="UP000014523"/>
    </source>
</evidence>
<gene>
    <name evidence="1" type="ORF">F957_03583</name>
</gene>
<dbReference type="AlphaFoldDB" id="A0A829HC46"/>
<dbReference type="EMBL" id="ATGG01000046">
    <property type="protein sequence ID" value="EPF73221.1"/>
    <property type="molecule type" value="Genomic_DNA"/>
</dbReference>
<name>A0A829HC46_9GAMM</name>
<keyword evidence="2" id="KW-1185">Reference proteome</keyword>
<reference evidence="1 2" key="1">
    <citation type="submission" date="2013-06" db="EMBL/GenBank/DDBJ databases">
        <title>The Genome Sequence of Acinetobacter gyllenbergii CIP 110306.</title>
        <authorList>
            <consortium name="The Broad Institute Genome Sequencing Platform"/>
            <consortium name="The Broad Institute Genome Sequencing Center for Infectious Disease"/>
            <person name="Cerqueira G."/>
            <person name="Feldgarden M."/>
            <person name="Courvalin P."/>
            <person name="Perichon B."/>
            <person name="Grillot-Courvalin C."/>
            <person name="Clermont D."/>
            <person name="Rocha E."/>
            <person name="Yoon E.-J."/>
            <person name="Nemec A."/>
            <person name="Young S.K."/>
            <person name="Zeng Q."/>
            <person name="Gargeya S."/>
            <person name="Fitzgerald M."/>
            <person name="Abouelleil A."/>
            <person name="Alvarado L."/>
            <person name="Berlin A.M."/>
            <person name="Chapman S.B."/>
            <person name="Dewar J."/>
            <person name="Goldberg J."/>
            <person name="Griggs A."/>
            <person name="Gujja S."/>
            <person name="Hansen M."/>
            <person name="Howarth C."/>
            <person name="Imamovic A."/>
            <person name="Larimer J."/>
            <person name="McCowan C."/>
            <person name="Murphy C."/>
            <person name="Pearson M."/>
            <person name="Priest M."/>
            <person name="Roberts A."/>
            <person name="Saif S."/>
            <person name="Shea T."/>
            <person name="Sykes S."/>
            <person name="Wortman J."/>
            <person name="Nusbaum C."/>
            <person name="Birren B."/>
        </authorList>
    </citation>
    <scope>NUCLEOTIDE SEQUENCE [LARGE SCALE GENOMIC DNA]</scope>
    <source>
        <strain evidence="1 2">CIP 110306</strain>
    </source>
</reference>